<reference evidence="1 2" key="1">
    <citation type="submission" date="2019-03" db="EMBL/GenBank/DDBJ databases">
        <title>Metabolic reconstructions from genomes of highly enriched 'Candidatus Accumulibacter' and 'Candidatus Competibacter' bioreactor populations.</title>
        <authorList>
            <person name="Annavajhala M.K."/>
            <person name="Welles L."/>
            <person name="Abbas B."/>
            <person name="Sorokin D."/>
            <person name="Park H."/>
            <person name="Van Loosdrecht M."/>
            <person name="Chandran K."/>
        </authorList>
    </citation>
    <scope>NUCLEOTIDE SEQUENCE [LARGE SCALE GENOMIC DNA]</scope>
    <source>
        <strain evidence="1 2">SBR_G</strain>
    </source>
</reference>
<evidence type="ECO:0000313" key="2">
    <source>
        <dbReference type="Proteomes" id="UP000760480"/>
    </source>
</evidence>
<evidence type="ECO:0000313" key="1">
    <source>
        <dbReference type="EMBL" id="NMQ18720.1"/>
    </source>
</evidence>
<proteinExistence type="predicted"/>
<accession>A0ABX1TLD4</accession>
<comment type="caution">
    <text evidence="1">The sequence shown here is derived from an EMBL/GenBank/DDBJ whole genome shotgun (WGS) entry which is preliminary data.</text>
</comment>
<protein>
    <submittedName>
        <fullName evidence="1">Uncharacterized protein</fullName>
    </submittedName>
</protein>
<keyword evidence="2" id="KW-1185">Reference proteome</keyword>
<sequence length="144" mass="15673">MSNTHSIPSVASFDANPRCILPDAIIDPVSDELQAIENLAERLRGHAEGHVHANDPRTLDQLDLLACSIGIVRIAEGLGRRVESLREPYSRRNEIALELTQAEANSLKRIAAEWGVDEGIAVGRIVMEELQRRFGLSGGPSKAA</sequence>
<dbReference type="Proteomes" id="UP000760480">
    <property type="component" value="Unassembled WGS sequence"/>
</dbReference>
<organism evidence="1 2">
    <name type="scientific">Candidatus Competibacter phosphatis</name>
    <dbReference type="NCBI Taxonomy" id="221280"/>
    <lineage>
        <taxon>Bacteria</taxon>
        <taxon>Pseudomonadati</taxon>
        <taxon>Pseudomonadota</taxon>
        <taxon>Gammaproteobacteria</taxon>
        <taxon>Candidatus Competibacteraceae</taxon>
        <taxon>Candidatus Competibacter</taxon>
    </lineage>
</organism>
<dbReference type="EMBL" id="SPMZ01000016">
    <property type="protein sequence ID" value="NMQ18720.1"/>
    <property type="molecule type" value="Genomic_DNA"/>
</dbReference>
<gene>
    <name evidence="1" type="ORF">E4P82_05585</name>
</gene>
<name>A0ABX1TLD4_9GAMM</name>
<dbReference type="RefSeq" id="WP_169247980.1">
    <property type="nucleotide sequence ID" value="NZ_SPMZ01000016.1"/>
</dbReference>